<dbReference type="InterPro" id="IPR036397">
    <property type="entry name" value="RNaseH_sf"/>
</dbReference>
<dbReference type="InterPro" id="IPR012337">
    <property type="entry name" value="RNaseH-like_sf"/>
</dbReference>
<evidence type="ECO:0000259" key="1">
    <source>
        <dbReference type="Pfam" id="PF13456"/>
    </source>
</evidence>
<proteinExistence type="predicted"/>
<dbReference type="CDD" id="cd06222">
    <property type="entry name" value="RNase_H_like"/>
    <property type="match status" value="1"/>
</dbReference>
<dbReference type="Pfam" id="PF13456">
    <property type="entry name" value="RVT_3"/>
    <property type="match status" value="1"/>
</dbReference>
<dbReference type="PANTHER" id="PTHR47723">
    <property type="entry name" value="OS05G0353850 PROTEIN"/>
    <property type="match status" value="1"/>
</dbReference>
<dbReference type="InterPro" id="IPR044730">
    <property type="entry name" value="RNase_H-like_dom_plant"/>
</dbReference>
<organism evidence="2 3">
    <name type="scientific">Lithospermum erythrorhizon</name>
    <name type="common">Purple gromwell</name>
    <name type="synonym">Lithospermum officinale var. erythrorhizon</name>
    <dbReference type="NCBI Taxonomy" id="34254"/>
    <lineage>
        <taxon>Eukaryota</taxon>
        <taxon>Viridiplantae</taxon>
        <taxon>Streptophyta</taxon>
        <taxon>Embryophyta</taxon>
        <taxon>Tracheophyta</taxon>
        <taxon>Spermatophyta</taxon>
        <taxon>Magnoliopsida</taxon>
        <taxon>eudicotyledons</taxon>
        <taxon>Gunneridae</taxon>
        <taxon>Pentapetalae</taxon>
        <taxon>asterids</taxon>
        <taxon>lamiids</taxon>
        <taxon>Boraginales</taxon>
        <taxon>Boraginaceae</taxon>
        <taxon>Boraginoideae</taxon>
        <taxon>Lithospermeae</taxon>
        <taxon>Lithospermum</taxon>
    </lineage>
</organism>
<protein>
    <recommendedName>
        <fullName evidence="1">RNase H type-1 domain-containing protein</fullName>
    </recommendedName>
</protein>
<keyword evidence="3" id="KW-1185">Reference proteome</keyword>
<sequence>MVARGDQGRFIAAKFKHFPCLTSSLVAKAMALHEGVEMAINYNWRTVEIESDCKNLAMAVNGLMGIPLKIDVLLANIHLFSRSLEVQFRFVLE</sequence>
<dbReference type="Gene3D" id="3.30.420.10">
    <property type="entry name" value="Ribonuclease H-like superfamily/Ribonuclease H"/>
    <property type="match status" value="1"/>
</dbReference>
<dbReference type="GO" id="GO:0003676">
    <property type="term" value="F:nucleic acid binding"/>
    <property type="evidence" value="ECO:0007669"/>
    <property type="project" value="InterPro"/>
</dbReference>
<reference evidence="2 3" key="1">
    <citation type="submission" date="2024-01" db="EMBL/GenBank/DDBJ databases">
        <title>The complete chloroplast genome sequence of Lithospermum erythrorhizon: insights into the phylogenetic relationship among Boraginaceae species and the maternal lineages of purple gromwells.</title>
        <authorList>
            <person name="Okada T."/>
            <person name="Watanabe K."/>
        </authorList>
    </citation>
    <scope>NUCLEOTIDE SEQUENCE [LARGE SCALE GENOMIC DNA]</scope>
</reference>
<evidence type="ECO:0000313" key="3">
    <source>
        <dbReference type="Proteomes" id="UP001454036"/>
    </source>
</evidence>
<dbReference type="InterPro" id="IPR053151">
    <property type="entry name" value="RNase_H-like"/>
</dbReference>
<dbReference type="GO" id="GO:0004523">
    <property type="term" value="F:RNA-DNA hybrid ribonuclease activity"/>
    <property type="evidence" value="ECO:0007669"/>
    <property type="project" value="InterPro"/>
</dbReference>
<comment type="caution">
    <text evidence="2">The sequence shown here is derived from an EMBL/GenBank/DDBJ whole genome shotgun (WGS) entry which is preliminary data.</text>
</comment>
<dbReference type="InterPro" id="IPR002156">
    <property type="entry name" value="RNaseH_domain"/>
</dbReference>
<dbReference type="AlphaFoldDB" id="A0AAV3PQQ0"/>
<name>A0AAV3PQQ0_LITER</name>
<dbReference type="Proteomes" id="UP001454036">
    <property type="component" value="Unassembled WGS sequence"/>
</dbReference>
<feature type="domain" description="RNase H type-1" evidence="1">
    <location>
        <begin position="2"/>
        <end position="91"/>
    </location>
</feature>
<dbReference type="SUPFAM" id="SSF53098">
    <property type="entry name" value="Ribonuclease H-like"/>
    <property type="match status" value="1"/>
</dbReference>
<gene>
    <name evidence="2" type="ORF">LIER_10993</name>
</gene>
<accession>A0AAV3PQQ0</accession>
<dbReference type="PANTHER" id="PTHR47723:SF24">
    <property type="entry name" value="RNASE H TYPE-1 DOMAIN-CONTAINING PROTEIN"/>
    <property type="match status" value="1"/>
</dbReference>
<evidence type="ECO:0000313" key="2">
    <source>
        <dbReference type="EMBL" id="GAA0152538.1"/>
    </source>
</evidence>
<dbReference type="EMBL" id="BAABME010002002">
    <property type="protein sequence ID" value="GAA0152538.1"/>
    <property type="molecule type" value="Genomic_DNA"/>
</dbReference>